<dbReference type="SMART" id="SM00283">
    <property type="entry name" value="MA"/>
    <property type="match status" value="1"/>
</dbReference>
<proteinExistence type="predicted"/>
<dbReference type="STRING" id="398512.Bccel_1895"/>
<protein>
    <submittedName>
        <fullName evidence="5">Methyl-accepting chemotaxis sensory transducer</fullName>
    </submittedName>
</protein>
<evidence type="ECO:0000313" key="5">
    <source>
        <dbReference type="EMBL" id="KNY26630.1"/>
    </source>
</evidence>
<feature type="transmembrane region" description="Helical" evidence="3">
    <location>
        <begin position="12"/>
        <end position="32"/>
    </location>
</feature>
<keyword evidence="3" id="KW-0472">Membrane</keyword>
<dbReference type="PROSITE" id="PS50111">
    <property type="entry name" value="CHEMOTAXIS_TRANSDUC_2"/>
    <property type="match status" value="1"/>
</dbReference>
<dbReference type="InterPro" id="IPR004089">
    <property type="entry name" value="MCPsignal_dom"/>
</dbReference>
<evidence type="ECO:0000256" key="2">
    <source>
        <dbReference type="PROSITE-ProRule" id="PRU00284"/>
    </source>
</evidence>
<dbReference type="RefSeq" id="WP_036938091.1">
    <property type="nucleotide sequence ID" value="NZ_JQKC01000006.1"/>
</dbReference>
<feature type="transmembrane region" description="Helical" evidence="3">
    <location>
        <begin position="38"/>
        <end position="58"/>
    </location>
</feature>
<dbReference type="PANTHER" id="PTHR32089">
    <property type="entry name" value="METHYL-ACCEPTING CHEMOTAXIS PROTEIN MCPB"/>
    <property type="match status" value="1"/>
</dbReference>
<evidence type="ECO:0000256" key="3">
    <source>
        <dbReference type="SAM" id="Phobius"/>
    </source>
</evidence>
<evidence type="ECO:0000313" key="6">
    <source>
        <dbReference type="Proteomes" id="UP000036923"/>
    </source>
</evidence>
<comment type="caution">
    <text evidence="5">The sequence shown here is derived from an EMBL/GenBank/DDBJ whole genome shotgun (WGS) entry which is preliminary data.</text>
</comment>
<dbReference type="GO" id="GO:0007165">
    <property type="term" value="P:signal transduction"/>
    <property type="evidence" value="ECO:0007669"/>
    <property type="project" value="UniProtKB-KW"/>
</dbReference>
<dbReference type="Proteomes" id="UP000036923">
    <property type="component" value="Unassembled WGS sequence"/>
</dbReference>
<keyword evidence="3" id="KW-1133">Transmembrane helix</keyword>
<dbReference type="SUPFAM" id="SSF58104">
    <property type="entry name" value="Methyl-accepting chemotaxis protein (MCP) signaling domain"/>
    <property type="match status" value="1"/>
</dbReference>
<dbReference type="GO" id="GO:0016020">
    <property type="term" value="C:membrane"/>
    <property type="evidence" value="ECO:0007669"/>
    <property type="project" value="InterPro"/>
</dbReference>
<dbReference type="Pfam" id="PF00015">
    <property type="entry name" value="MCPsignal"/>
    <property type="match status" value="1"/>
</dbReference>
<keyword evidence="1 2" id="KW-0807">Transducer</keyword>
<keyword evidence="3" id="KW-0812">Transmembrane</keyword>
<gene>
    <name evidence="5" type="ORF">Bccel_1895</name>
</gene>
<keyword evidence="6" id="KW-1185">Reference proteome</keyword>
<dbReference type="PATRIC" id="fig|398512.5.peg.1973"/>
<dbReference type="AlphaFoldDB" id="A0A0L6JLJ5"/>
<evidence type="ECO:0000259" key="4">
    <source>
        <dbReference type="PROSITE" id="PS50111"/>
    </source>
</evidence>
<dbReference type="Gene3D" id="1.10.287.950">
    <property type="entry name" value="Methyl-accepting chemotaxis protein"/>
    <property type="match status" value="1"/>
</dbReference>
<evidence type="ECO:0000256" key="1">
    <source>
        <dbReference type="ARBA" id="ARBA00023224"/>
    </source>
</evidence>
<reference evidence="6" key="1">
    <citation type="submission" date="2015-07" db="EMBL/GenBank/DDBJ databases">
        <title>Near-Complete Genome Sequence of the Cellulolytic Bacterium Bacteroides (Pseudobacteroides) cellulosolvens ATCC 35603.</title>
        <authorList>
            <person name="Dassa B."/>
            <person name="Utturkar S.M."/>
            <person name="Klingeman D.M."/>
            <person name="Hurt R.A."/>
            <person name="Keller M."/>
            <person name="Xu J."/>
            <person name="Reddy Y.H.K."/>
            <person name="Borovok I."/>
            <person name="Grinberg I.R."/>
            <person name="Lamed R."/>
            <person name="Zhivin O."/>
            <person name="Bayer E.A."/>
            <person name="Brown S.D."/>
        </authorList>
    </citation>
    <scope>NUCLEOTIDE SEQUENCE [LARGE SCALE GENOMIC DNA]</scope>
    <source>
        <strain evidence="6">DSM 2933</strain>
    </source>
</reference>
<accession>A0A0L6JLJ5</accession>
<feature type="domain" description="Methyl-accepting transducer" evidence="4">
    <location>
        <begin position="131"/>
        <end position="381"/>
    </location>
</feature>
<dbReference type="PANTHER" id="PTHR32089:SF112">
    <property type="entry name" value="LYSOZYME-LIKE PROTEIN-RELATED"/>
    <property type="match status" value="1"/>
</dbReference>
<organism evidence="5 6">
    <name type="scientific">Pseudobacteroides cellulosolvens ATCC 35603 = DSM 2933</name>
    <dbReference type="NCBI Taxonomy" id="398512"/>
    <lineage>
        <taxon>Bacteria</taxon>
        <taxon>Bacillati</taxon>
        <taxon>Bacillota</taxon>
        <taxon>Clostridia</taxon>
        <taxon>Eubacteriales</taxon>
        <taxon>Oscillospiraceae</taxon>
        <taxon>Pseudobacteroides</taxon>
    </lineage>
</organism>
<name>A0A0L6JLJ5_9FIRM</name>
<dbReference type="OrthoDB" id="1937480at2"/>
<dbReference type="eggNOG" id="COG0840">
    <property type="taxonomic scope" value="Bacteria"/>
</dbReference>
<dbReference type="EMBL" id="LGTC01000001">
    <property type="protein sequence ID" value="KNY26630.1"/>
    <property type="molecule type" value="Genomic_DNA"/>
</dbReference>
<sequence>MLKDQVLKFFRLVFILSVIIGIGAFLLSNFVFKNNTVVSLIIFLFASVGSSIITELAIRIKLKKLVNSFSHELEIIKNGDISHIIESHSFENLKGVATSVNSVFTDIRLLIESFFSLSTSIIAASGRVSKTAQEAAAAMEEIAKTVDEIAKGASDQAADAQQGVSMVEKLSEQITFVYESYTGIINETNKINELNSIGLDAVSTLRDKSSLNFESSQKIFSVIEKLTTTTQDIGLFVESIENIAEQTNLLALNAAIEAARAGDAGMGFAVVAEEVRKLADQSRKSTEEIIGLMQNIKEESQLALKAMDIMKKISQEQNSAVNMTDNAFTNIAGAITGIVQKINEVNNSVTRMQTDKDQVINAIENISSVSEETAASSQQVAATTEHQLKAIEDMKDASNSMEKLVQELDVHLKKYKVKI</sequence>